<dbReference type="InterPro" id="IPR020846">
    <property type="entry name" value="MFS_dom"/>
</dbReference>
<dbReference type="InterPro" id="IPR011701">
    <property type="entry name" value="MFS"/>
</dbReference>
<feature type="domain" description="Major facilitator superfamily (MFS) profile" evidence="8">
    <location>
        <begin position="8"/>
        <end position="465"/>
    </location>
</feature>
<dbReference type="AlphaFoldDB" id="A0A5U8SVI0"/>
<dbReference type="PANTHER" id="PTHR42718:SF39">
    <property type="entry name" value="ACTINORHODIN TRANSPORTER-RELATED"/>
    <property type="match status" value="1"/>
</dbReference>
<feature type="transmembrane region" description="Helical" evidence="7">
    <location>
        <begin position="266"/>
        <end position="291"/>
    </location>
</feature>
<protein>
    <submittedName>
        <fullName evidence="9">MFS transporter</fullName>
    </submittedName>
</protein>
<dbReference type="GO" id="GO:0022857">
    <property type="term" value="F:transmembrane transporter activity"/>
    <property type="evidence" value="ECO:0007669"/>
    <property type="project" value="InterPro"/>
</dbReference>
<feature type="transmembrane region" description="Helical" evidence="7">
    <location>
        <begin position="303"/>
        <end position="320"/>
    </location>
</feature>
<keyword evidence="5 7" id="KW-1133">Transmembrane helix</keyword>
<feature type="transmembrane region" description="Helical" evidence="7">
    <location>
        <begin position="365"/>
        <end position="386"/>
    </location>
</feature>
<evidence type="ECO:0000256" key="3">
    <source>
        <dbReference type="ARBA" id="ARBA00022519"/>
    </source>
</evidence>
<gene>
    <name evidence="9" type="ORF">DS524_27625</name>
</gene>
<keyword evidence="2" id="KW-1003">Cell membrane</keyword>
<feature type="transmembrane region" description="Helical" evidence="7">
    <location>
        <begin position="99"/>
        <end position="120"/>
    </location>
</feature>
<evidence type="ECO:0000256" key="2">
    <source>
        <dbReference type="ARBA" id="ARBA00022475"/>
    </source>
</evidence>
<evidence type="ECO:0000256" key="5">
    <source>
        <dbReference type="ARBA" id="ARBA00022989"/>
    </source>
</evidence>
<dbReference type="Pfam" id="PF07690">
    <property type="entry name" value="MFS_1"/>
    <property type="match status" value="1"/>
</dbReference>
<reference evidence="9" key="1">
    <citation type="submission" date="2018-07" db="EMBL/GenBank/DDBJ databases">
        <authorList>
            <person name="Ashton P.M."/>
            <person name="Dallman T."/>
            <person name="Nair S."/>
            <person name="De Pinna E."/>
            <person name="Peters T."/>
            <person name="Grant K."/>
        </authorList>
    </citation>
    <scope>NUCLEOTIDE SEQUENCE</scope>
    <source>
        <strain evidence="9">296838</strain>
    </source>
</reference>
<keyword evidence="4 7" id="KW-0812">Transmembrane</keyword>
<feature type="transmembrane region" description="Helical" evidence="7">
    <location>
        <begin position="226"/>
        <end position="245"/>
    </location>
</feature>
<evidence type="ECO:0000256" key="4">
    <source>
        <dbReference type="ARBA" id="ARBA00022692"/>
    </source>
</evidence>
<dbReference type="PANTHER" id="PTHR42718">
    <property type="entry name" value="MAJOR FACILITATOR SUPERFAMILY MULTIDRUG TRANSPORTER MFSC"/>
    <property type="match status" value="1"/>
</dbReference>
<feature type="transmembrane region" description="Helical" evidence="7">
    <location>
        <begin position="132"/>
        <end position="156"/>
    </location>
</feature>
<feature type="transmembrane region" description="Helical" evidence="7">
    <location>
        <begin position="332"/>
        <end position="353"/>
    </location>
</feature>
<dbReference type="Gene3D" id="1.20.1250.20">
    <property type="entry name" value="MFS general substrate transporter like domains"/>
    <property type="match status" value="1"/>
</dbReference>
<feature type="transmembrane region" description="Helical" evidence="7">
    <location>
        <begin position="437"/>
        <end position="459"/>
    </location>
</feature>
<feature type="transmembrane region" description="Helical" evidence="7">
    <location>
        <begin position="407"/>
        <end position="425"/>
    </location>
</feature>
<feature type="transmembrane region" description="Helical" evidence="7">
    <location>
        <begin position="74"/>
        <end position="93"/>
    </location>
</feature>
<dbReference type="Gene3D" id="1.20.1720.10">
    <property type="entry name" value="Multidrug resistance protein D"/>
    <property type="match status" value="1"/>
</dbReference>
<evidence type="ECO:0000259" key="8">
    <source>
        <dbReference type="PROSITE" id="PS50850"/>
    </source>
</evidence>
<organism evidence="9">
    <name type="scientific">Salmonella enterica subsp. enterica serovar Chester</name>
    <dbReference type="NCBI Taxonomy" id="149386"/>
    <lineage>
        <taxon>Bacteria</taxon>
        <taxon>Pseudomonadati</taxon>
        <taxon>Pseudomonadota</taxon>
        <taxon>Gammaproteobacteria</taxon>
        <taxon>Enterobacterales</taxon>
        <taxon>Enterobacteriaceae</taxon>
        <taxon>Salmonella</taxon>
    </lineage>
</organism>
<dbReference type="CDD" id="cd17321">
    <property type="entry name" value="MFS_MMR_MDR_like"/>
    <property type="match status" value="1"/>
</dbReference>
<name>A0A5U8SVI0_SALET</name>
<dbReference type="InterPro" id="IPR036259">
    <property type="entry name" value="MFS_trans_sf"/>
</dbReference>
<dbReference type="PROSITE" id="PS50850">
    <property type="entry name" value="MFS"/>
    <property type="match status" value="1"/>
</dbReference>
<proteinExistence type="predicted"/>
<feature type="transmembrane region" description="Helical" evidence="7">
    <location>
        <begin position="44"/>
        <end position="62"/>
    </location>
</feature>
<feature type="transmembrane region" description="Helical" evidence="7">
    <location>
        <begin position="201"/>
        <end position="220"/>
    </location>
</feature>
<evidence type="ECO:0000256" key="6">
    <source>
        <dbReference type="ARBA" id="ARBA00023136"/>
    </source>
</evidence>
<accession>A0A5U8SVI0</accession>
<sequence length="473" mass="50584">MNQQQRIALFVLVLAGFVTIFDLFVVNVAIVSIERGLQASFTELTLIIAGYELAFGLLLITGGRLGDIYGRRRLYQAGMAFFTLASLLCAAAPTALLLVIARFIQGLAAALLFPQVYAGIRLNFDETQARKAFGWLGMTLGLAAIAGQALGGWLITLNLFDMSWRLIFLVNLPVGILALVLSRHLQEGRVADGLTTDWPGVLLSAAGITAFLLPLLMLPVWGLTLFSAGLLFTGMVLLFCFVRYQQHLSRTGQTPLFDIAVLSNRPFVTGTGAVLCVYATSSAFPLILSLLLQNGMGATPLEAGLIFVPSSIGFVIASFITPRMIIGRGEPVIYYGALGYAASYLVLIAGLNLLPQSTANTILSLFLFLVGFTQGMIMTPMLNIVLSRVTPAQAGMASGLTATLQQIGAATGATAVSVILQFSLRHRGDTVLLSTPAAVYSVSLGFNVLMALCAAYLIYRITRARQPEIISCL</sequence>
<evidence type="ECO:0000256" key="1">
    <source>
        <dbReference type="ARBA" id="ARBA00004429"/>
    </source>
</evidence>
<feature type="transmembrane region" description="Helical" evidence="7">
    <location>
        <begin position="162"/>
        <end position="181"/>
    </location>
</feature>
<dbReference type="EMBL" id="AAGUAT010000247">
    <property type="protein sequence ID" value="EBR9859511.1"/>
    <property type="molecule type" value="Genomic_DNA"/>
</dbReference>
<comment type="subcellular location">
    <subcellularLocation>
        <location evidence="1">Cell inner membrane</location>
        <topology evidence="1">Multi-pass membrane protein</topology>
    </subcellularLocation>
</comment>
<keyword evidence="3" id="KW-0997">Cell inner membrane</keyword>
<evidence type="ECO:0000256" key="7">
    <source>
        <dbReference type="SAM" id="Phobius"/>
    </source>
</evidence>
<feature type="transmembrane region" description="Helical" evidence="7">
    <location>
        <begin position="7"/>
        <end position="32"/>
    </location>
</feature>
<dbReference type="SUPFAM" id="SSF103473">
    <property type="entry name" value="MFS general substrate transporter"/>
    <property type="match status" value="1"/>
</dbReference>
<dbReference type="GO" id="GO:0005886">
    <property type="term" value="C:plasma membrane"/>
    <property type="evidence" value="ECO:0007669"/>
    <property type="project" value="UniProtKB-SubCell"/>
</dbReference>
<keyword evidence="6 7" id="KW-0472">Membrane</keyword>
<comment type="caution">
    <text evidence="9">The sequence shown here is derived from an EMBL/GenBank/DDBJ whole genome shotgun (WGS) entry which is preliminary data.</text>
</comment>
<evidence type="ECO:0000313" key="9">
    <source>
        <dbReference type="EMBL" id="EBR9859511.1"/>
    </source>
</evidence>